<dbReference type="KEGG" id="mfm:MfeM64YM_0274"/>
<dbReference type="EMBL" id="CP002458">
    <property type="protein sequence ID" value="ADV34279.1"/>
    <property type="molecule type" value="Genomic_DNA"/>
</dbReference>
<protein>
    <recommendedName>
        <fullName evidence="4">DUF2812 domain-containing protein</fullName>
    </recommendedName>
</protein>
<evidence type="ECO:0000313" key="3">
    <source>
        <dbReference type="Proteomes" id="UP000007473"/>
    </source>
</evidence>
<gene>
    <name evidence="2" type="ordered locus">MfeM64YM_0274</name>
</gene>
<accession>A0AB32XB97</accession>
<reference evidence="2 3" key="1">
    <citation type="journal article" date="2011" name="J. Bacteriol.">
        <title>Genome sequence of the repetitive-sequence-rich Mycoplasma fermentans strain M64.</title>
        <authorList>
            <person name="Shu H.W."/>
            <person name="Liu T.T."/>
            <person name="Chang H.Y."/>
            <person name="Liu Y.M."/>
            <person name="Wu K.M."/>
            <person name="Shu H.Y."/>
            <person name="Tsai S.F."/>
            <person name="Hsiao K.J."/>
            <person name="Hu W.S."/>
            <person name="Ng W.V."/>
        </authorList>
    </citation>
    <scope>NUCLEOTIDE SEQUENCE [LARGE SCALE GENOMIC DNA]</scope>
    <source>
        <strain evidence="2 3">M64</strain>
    </source>
</reference>
<organism evidence="2 3">
    <name type="scientific">Mycoplasmopsis fermentans (strain M64)</name>
    <name type="common">Mycoplasma fermentans</name>
    <dbReference type="NCBI Taxonomy" id="943945"/>
    <lineage>
        <taxon>Bacteria</taxon>
        <taxon>Bacillati</taxon>
        <taxon>Mycoplasmatota</taxon>
        <taxon>Mycoplasmoidales</taxon>
        <taxon>Metamycoplasmataceae</taxon>
        <taxon>Mycoplasmopsis</taxon>
    </lineage>
</organism>
<evidence type="ECO:0000256" key="1">
    <source>
        <dbReference type="SAM" id="Phobius"/>
    </source>
</evidence>
<evidence type="ECO:0008006" key="4">
    <source>
        <dbReference type="Google" id="ProtNLM"/>
    </source>
</evidence>
<keyword evidence="1" id="KW-1133">Transmembrane helix</keyword>
<keyword evidence="1" id="KW-0472">Membrane</keyword>
<dbReference type="AlphaFoldDB" id="A0AB32XB97"/>
<feature type="transmembrane region" description="Helical" evidence="1">
    <location>
        <begin position="76"/>
        <end position="98"/>
    </location>
</feature>
<keyword evidence="1" id="KW-0812">Transmembrane</keyword>
<name>A0AB32XB97_MYCFM</name>
<proteinExistence type="predicted"/>
<sequence>MAIETKVINTSMYGVFTQQEIIDHYTCFGWQTISVTDTRVTMNRNNNLNNYMELVTLGKEYEDRSNRANLAWKASIINVKLLIILLLLFIVGGVFYILNKMKWRKIYRRESNAMLDAVEKARTLYYAYN</sequence>
<dbReference type="RefSeq" id="WP_013526762.1">
    <property type="nucleotide sequence ID" value="NC_014921.1"/>
</dbReference>
<dbReference type="Proteomes" id="UP000007473">
    <property type="component" value="Chromosome"/>
</dbReference>
<evidence type="ECO:0000313" key="2">
    <source>
        <dbReference type="EMBL" id="ADV34279.1"/>
    </source>
</evidence>